<dbReference type="OrthoDB" id="6017904at2"/>
<sequence length="300" mass="32718">MRIVSALLVRLFLALWILAGVGAPALARDGAEAGTLRPLPWHLVDYRHALPGDSRTGLAFETLAVTVELQGQARKGDFFYLAALWGKIDGNGFYFGLQTDLHDGGQRPTGGKQSGRFQGPGLIFSRWGNSDPFNARPPADGWVVVPGPNTPYEGQTLSLRRPFDWQAGRYRFELHSSPAEPPLRGVWLSLRVRPVSAPDSWTPDSWTDGGSLYFPTVVPRPHLDLHPVTFAEIYGRASSTISLESLASTLPRRALTLFPLELDGKAYPPDGKVSTPTGVPGYVNSTPLAADRTVRLDLLP</sequence>
<evidence type="ECO:0000313" key="2">
    <source>
        <dbReference type="Proteomes" id="UP000185678"/>
    </source>
</evidence>
<dbReference type="AlphaFoldDB" id="A0A1N7PCS3"/>
<proteinExistence type="predicted"/>
<evidence type="ECO:0000313" key="1">
    <source>
        <dbReference type="EMBL" id="SIT08413.1"/>
    </source>
</evidence>
<name>A0A1N7PCS3_9PROT</name>
<dbReference type="Proteomes" id="UP000185678">
    <property type="component" value="Unassembled WGS sequence"/>
</dbReference>
<dbReference type="STRING" id="80876.SAMN05421779_106228"/>
<reference evidence="1 2" key="1">
    <citation type="submission" date="2017-01" db="EMBL/GenBank/DDBJ databases">
        <authorList>
            <person name="Mah S.A."/>
            <person name="Swanson W.J."/>
            <person name="Moy G.W."/>
            <person name="Vacquier V.D."/>
        </authorList>
    </citation>
    <scope>NUCLEOTIDE SEQUENCE [LARGE SCALE GENOMIC DNA]</scope>
    <source>
        <strain evidence="1 2">DSM 11589</strain>
    </source>
</reference>
<accession>A0A1N7PCS3</accession>
<keyword evidence="2" id="KW-1185">Reference proteome</keyword>
<dbReference type="RefSeq" id="WP_076401529.1">
    <property type="nucleotide sequence ID" value="NZ_FTOA01000006.1"/>
</dbReference>
<organism evidence="1 2">
    <name type="scientific">Insolitispirillum peregrinum</name>
    <dbReference type="NCBI Taxonomy" id="80876"/>
    <lineage>
        <taxon>Bacteria</taxon>
        <taxon>Pseudomonadati</taxon>
        <taxon>Pseudomonadota</taxon>
        <taxon>Alphaproteobacteria</taxon>
        <taxon>Rhodospirillales</taxon>
        <taxon>Novispirillaceae</taxon>
        <taxon>Insolitispirillum</taxon>
    </lineage>
</organism>
<gene>
    <name evidence="1" type="ORF">SAMN05421779_106228</name>
</gene>
<dbReference type="EMBL" id="FTOA01000006">
    <property type="protein sequence ID" value="SIT08413.1"/>
    <property type="molecule type" value="Genomic_DNA"/>
</dbReference>
<protein>
    <submittedName>
        <fullName evidence="1">Uncharacterized protein</fullName>
    </submittedName>
</protein>